<organism evidence="1 2">
    <name type="scientific">Segatella oris</name>
    <dbReference type="NCBI Taxonomy" id="28135"/>
    <lineage>
        <taxon>Bacteria</taxon>
        <taxon>Pseudomonadati</taxon>
        <taxon>Bacteroidota</taxon>
        <taxon>Bacteroidia</taxon>
        <taxon>Bacteroidales</taxon>
        <taxon>Prevotellaceae</taxon>
        <taxon>Segatella</taxon>
    </lineage>
</organism>
<proteinExistence type="predicted"/>
<protein>
    <submittedName>
        <fullName evidence="1">Uncharacterized protein</fullName>
    </submittedName>
</protein>
<accession>A0A3S4X521</accession>
<sequence length="102" mass="11468">MRIPKPLNDFTQALKVAFHFYLMRMRNVKNELISLQKKWGVARALMFLLTAYYTVTPASEASEDSLLLRGRGAYEFIKGAFRTAHPLASDTRMIASEAAGQG</sequence>
<evidence type="ECO:0000313" key="1">
    <source>
        <dbReference type="EMBL" id="VEH14078.1"/>
    </source>
</evidence>
<dbReference type="KEGG" id="poc:NCTC13071_00043"/>
<dbReference type="EMBL" id="LR134384">
    <property type="protein sequence ID" value="VEH14078.1"/>
    <property type="molecule type" value="Genomic_DNA"/>
</dbReference>
<evidence type="ECO:0000313" key="2">
    <source>
        <dbReference type="Proteomes" id="UP000274578"/>
    </source>
</evidence>
<dbReference type="Proteomes" id="UP000274578">
    <property type="component" value="Chromosome 1"/>
</dbReference>
<dbReference type="RefSeq" id="WP_170166110.1">
    <property type="nucleotide sequence ID" value="NZ_LR134384.1"/>
</dbReference>
<name>A0A3S4X521_9BACT</name>
<dbReference type="GeneID" id="85013494"/>
<dbReference type="AlphaFoldDB" id="A0A3S4X521"/>
<gene>
    <name evidence="1" type="ORF">NCTC13071_00043</name>
</gene>
<reference evidence="1 2" key="1">
    <citation type="submission" date="2018-12" db="EMBL/GenBank/DDBJ databases">
        <authorList>
            <consortium name="Pathogen Informatics"/>
        </authorList>
    </citation>
    <scope>NUCLEOTIDE SEQUENCE [LARGE SCALE GENOMIC DNA]</scope>
    <source>
        <strain evidence="1 2">NCTC13071</strain>
    </source>
</reference>